<feature type="region of interest" description="Disordered" evidence="1">
    <location>
        <begin position="116"/>
        <end position="151"/>
    </location>
</feature>
<evidence type="ECO:0000256" key="1">
    <source>
        <dbReference type="SAM" id="MobiDB-lite"/>
    </source>
</evidence>
<protein>
    <submittedName>
        <fullName evidence="2">Uncharacterized protein</fullName>
    </submittedName>
</protein>
<accession>A0ABR3TP31</accession>
<feature type="region of interest" description="Disordered" evidence="1">
    <location>
        <begin position="178"/>
        <end position="199"/>
    </location>
</feature>
<evidence type="ECO:0000313" key="3">
    <source>
        <dbReference type="Proteomes" id="UP001521184"/>
    </source>
</evidence>
<dbReference type="EMBL" id="JAKEKT020000040">
    <property type="protein sequence ID" value="KAL1641379.1"/>
    <property type="molecule type" value="Genomic_DNA"/>
</dbReference>
<sequence length="251" mass="25391">MSAAPSTPITAAIAAATAPAFRQQEAEDTVFSALATAALATREEAAARAADENVEGADEDDDDNMNKNRNRGAVNRDVANRDASPSSSSSSSSSSTSAEAEAAAAAVIASSAAAASADNNNNNNTAGPRASSSSSTSSSYSSFSHRRPTPSMFDRIQEHGLKLSAEAFAPPAAAVAAVAGGGTGSDQGQGQGQDRDQQSPVHAIAVAAVKRGCYYYGGEREDEGGYLLAYVKAAKVAGWLVGLPGVREMDG</sequence>
<gene>
    <name evidence="2" type="ORF">SLS58_006080</name>
</gene>
<dbReference type="Proteomes" id="UP001521184">
    <property type="component" value="Unassembled WGS sequence"/>
</dbReference>
<feature type="compositionally biased region" description="Low complexity" evidence="1">
    <location>
        <begin position="81"/>
        <end position="102"/>
    </location>
</feature>
<feature type="compositionally biased region" description="Acidic residues" evidence="1">
    <location>
        <begin position="52"/>
        <end position="63"/>
    </location>
</feature>
<feature type="region of interest" description="Disordered" evidence="1">
    <location>
        <begin position="42"/>
        <end position="102"/>
    </location>
</feature>
<feature type="compositionally biased region" description="Gly residues" evidence="1">
    <location>
        <begin position="179"/>
        <end position="191"/>
    </location>
</feature>
<proteinExistence type="predicted"/>
<feature type="compositionally biased region" description="Basic and acidic residues" evidence="1">
    <location>
        <begin position="42"/>
        <end position="51"/>
    </location>
</feature>
<comment type="caution">
    <text evidence="2">The sequence shown here is derived from an EMBL/GenBank/DDBJ whole genome shotgun (WGS) entry which is preliminary data.</text>
</comment>
<keyword evidence="3" id="KW-1185">Reference proteome</keyword>
<name>A0ABR3TP31_9PEZI</name>
<evidence type="ECO:0000313" key="2">
    <source>
        <dbReference type="EMBL" id="KAL1641379.1"/>
    </source>
</evidence>
<reference evidence="2 3" key="1">
    <citation type="journal article" date="2023" name="Plant Dis.">
        <title>First Report of Diplodia intermedia Causing Canker and Dieback Diseases on Apple Trees in Canada.</title>
        <authorList>
            <person name="Ellouze W."/>
            <person name="Ilyukhin E."/>
            <person name="Sulman M."/>
            <person name="Ali S."/>
        </authorList>
    </citation>
    <scope>NUCLEOTIDE SEQUENCE [LARGE SCALE GENOMIC DNA]</scope>
    <source>
        <strain evidence="2 3">M45-28</strain>
    </source>
</reference>
<feature type="compositionally biased region" description="Low complexity" evidence="1">
    <location>
        <begin position="116"/>
        <end position="143"/>
    </location>
</feature>
<organism evidence="2 3">
    <name type="scientific">Diplodia intermedia</name>
    <dbReference type="NCBI Taxonomy" id="856260"/>
    <lineage>
        <taxon>Eukaryota</taxon>
        <taxon>Fungi</taxon>
        <taxon>Dikarya</taxon>
        <taxon>Ascomycota</taxon>
        <taxon>Pezizomycotina</taxon>
        <taxon>Dothideomycetes</taxon>
        <taxon>Dothideomycetes incertae sedis</taxon>
        <taxon>Botryosphaeriales</taxon>
        <taxon>Botryosphaeriaceae</taxon>
        <taxon>Diplodia</taxon>
    </lineage>
</organism>